<keyword evidence="1" id="KW-0175">Coiled coil</keyword>
<dbReference type="STRING" id="76728.AQ490_23410"/>
<dbReference type="OrthoDB" id="5187715at2"/>
<dbReference type="RefSeq" id="WP_018385074.1">
    <property type="nucleotide sequence ID" value="NZ_LLZU01000018.1"/>
</dbReference>
<comment type="caution">
    <text evidence="3">The sequence shown here is derived from an EMBL/GenBank/DDBJ whole genome shotgun (WGS) entry which is preliminary data.</text>
</comment>
<accession>A0A0T6LRY2</accession>
<name>A0A0T6LRY2_WENVI</name>
<dbReference type="Pfam" id="PF04977">
    <property type="entry name" value="DivIC"/>
    <property type="match status" value="1"/>
</dbReference>
<proteinExistence type="predicted"/>
<keyword evidence="2" id="KW-0812">Transmembrane</keyword>
<keyword evidence="3" id="KW-0012">Acyltransferase</keyword>
<keyword evidence="2" id="KW-1133">Transmembrane helix</keyword>
<keyword evidence="2" id="KW-0472">Membrane</keyword>
<dbReference type="Proteomes" id="UP000050867">
    <property type="component" value="Unassembled WGS sequence"/>
</dbReference>
<dbReference type="InterPro" id="IPR007060">
    <property type="entry name" value="FtsL/DivIC"/>
</dbReference>
<evidence type="ECO:0000256" key="2">
    <source>
        <dbReference type="SAM" id="Phobius"/>
    </source>
</evidence>
<keyword evidence="4" id="KW-1185">Reference proteome</keyword>
<keyword evidence="3" id="KW-0808">Transferase</keyword>
<evidence type="ECO:0000256" key="1">
    <source>
        <dbReference type="SAM" id="Coils"/>
    </source>
</evidence>
<dbReference type="EMBL" id="LLZU01000018">
    <property type="protein sequence ID" value="KRV48816.1"/>
    <property type="molecule type" value="Genomic_DNA"/>
</dbReference>
<evidence type="ECO:0000313" key="3">
    <source>
        <dbReference type="EMBL" id="KRV48816.1"/>
    </source>
</evidence>
<feature type="coiled-coil region" evidence="1">
    <location>
        <begin position="72"/>
        <end position="99"/>
    </location>
</feature>
<dbReference type="GO" id="GO:0016746">
    <property type="term" value="F:acyltransferase activity"/>
    <property type="evidence" value="ECO:0007669"/>
    <property type="project" value="UniProtKB-KW"/>
</dbReference>
<evidence type="ECO:0000313" key="4">
    <source>
        <dbReference type="Proteomes" id="UP000050867"/>
    </source>
</evidence>
<gene>
    <name evidence="3" type="ORF">AQ490_23410</name>
</gene>
<feature type="transmembrane region" description="Helical" evidence="2">
    <location>
        <begin position="47"/>
        <end position="67"/>
    </location>
</feature>
<dbReference type="eggNOG" id="COG2919">
    <property type="taxonomic scope" value="Bacteria"/>
</dbReference>
<reference evidence="3 4" key="1">
    <citation type="submission" date="2015-10" db="EMBL/GenBank/DDBJ databases">
        <title>Draft genome sequence of pyrrolomycin-producing Streptomyces vitaminophilus.</title>
        <authorList>
            <person name="Graham D.E."/>
            <person name="Mahan K.M."/>
            <person name="Klingeman D.M."/>
            <person name="Hettich R.L."/>
            <person name="Parry R.J."/>
        </authorList>
    </citation>
    <scope>NUCLEOTIDE SEQUENCE [LARGE SCALE GENOMIC DNA]</scope>
    <source>
        <strain evidence="3 4">ATCC 31673</strain>
    </source>
</reference>
<organism evidence="3 4">
    <name type="scientific">Wenjunlia vitaminophila</name>
    <name type="common">Streptomyces vitaminophilus</name>
    <dbReference type="NCBI Taxonomy" id="76728"/>
    <lineage>
        <taxon>Bacteria</taxon>
        <taxon>Bacillati</taxon>
        <taxon>Actinomycetota</taxon>
        <taxon>Actinomycetes</taxon>
        <taxon>Kitasatosporales</taxon>
        <taxon>Streptomycetaceae</taxon>
        <taxon>Wenjunlia</taxon>
    </lineage>
</organism>
<dbReference type="AlphaFoldDB" id="A0A0T6LRY2"/>
<protein>
    <submittedName>
        <fullName evidence="3">Acyl-phosphate glycerol 3-phosphate acyltransferase</fullName>
    </submittedName>
</protein>
<sequence length="171" mass="19405">MGADRDRDRADRFPATSARLRALGRQAQARVYRASGRHPGPPRRSRFTGRAAVLAFVVCTLVVALAYPTRQYVAQRAEIAEQRKQTEQARERVAELRRTKARWQDPAYVKAQARERLHYVQPGETGFTVVAPEQQGDAERSASRTDAGRTWYDKLWRDVDRADSPRAAAAR</sequence>